<gene>
    <name evidence="2" type="ORF">PXEA_LOCUS31633</name>
</gene>
<dbReference type="EMBL" id="CAAALY010257167">
    <property type="protein sequence ID" value="VEL38193.1"/>
    <property type="molecule type" value="Genomic_DNA"/>
</dbReference>
<sequence>MYIVNWWRRCANRARGHIAAPLRSEATAVADAVGQRRAESQRPPQGLVTSRPRARLGKSDATPTVWFLMALSFSSASTVFRPTLNILIPEHRLGLLSVSRTIFLSSPHLFMTSCGTCELSAAHFHTIHTDSWIQWLHPE</sequence>
<organism evidence="2 3">
    <name type="scientific">Protopolystoma xenopodis</name>
    <dbReference type="NCBI Taxonomy" id="117903"/>
    <lineage>
        <taxon>Eukaryota</taxon>
        <taxon>Metazoa</taxon>
        <taxon>Spiralia</taxon>
        <taxon>Lophotrochozoa</taxon>
        <taxon>Platyhelminthes</taxon>
        <taxon>Monogenea</taxon>
        <taxon>Polyopisthocotylea</taxon>
        <taxon>Polystomatidea</taxon>
        <taxon>Polystomatidae</taxon>
        <taxon>Protopolystoma</taxon>
    </lineage>
</organism>
<proteinExistence type="predicted"/>
<feature type="region of interest" description="Disordered" evidence="1">
    <location>
        <begin position="31"/>
        <end position="54"/>
    </location>
</feature>
<keyword evidence="3" id="KW-1185">Reference proteome</keyword>
<accession>A0A3S5B6W7</accession>
<reference evidence="2" key="1">
    <citation type="submission" date="2018-11" db="EMBL/GenBank/DDBJ databases">
        <authorList>
            <consortium name="Pathogen Informatics"/>
        </authorList>
    </citation>
    <scope>NUCLEOTIDE SEQUENCE</scope>
</reference>
<dbReference type="AlphaFoldDB" id="A0A3S5B6W7"/>
<evidence type="ECO:0000256" key="1">
    <source>
        <dbReference type="SAM" id="MobiDB-lite"/>
    </source>
</evidence>
<name>A0A3S5B6W7_9PLAT</name>
<evidence type="ECO:0000313" key="3">
    <source>
        <dbReference type="Proteomes" id="UP000784294"/>
    </source>
</evidence>
<protein>
    <submittedName>
        <fullName evidence="2">Uncharacterized protein</fullName>
    </submittedName>
</protein>
<evidence type="ECO:0000313" key="2">
    <source>
        <dbReference type="EMBL" id="VEL38193.1"/>
    </source>
</evidence>
<comment type="caution">
    <text evidence="2">The sequence shown here is derived from an EMBL/GenBank/DDBJ whole genome shotgun (WGS) entry which is preliminary data.</text>
</comment>
<dbReference type="Proteomes" id="UP000784294">
    <property type="component" value="Unassembled WGS sequence"/>
</dbReference>